<dbReference type="RefSeq" id="WP_245730101.1">
    <property type="nucleotide sequence ID" value="NZ_FMHW01000002.1"/>
</dbReference>
<dbReference type="Pfam" id="PF04932">
    <property type="entry name" value="Wzy_C"/>
    <property type="match status" value="1"/>
</dbReference>
<dbReference type="EMBL" id="FMHW01000002">
    <property type="protein sequence ID" value="SCL19803.1"/>
    <property type="molecule type" value="Genomic_DNA"/>
</dbReference>
<feature type="transmembrane region" description="Helical" evidence="6">
    <location>
        <begin position="76"/>
        <end position="93"/>
    </location>
</feature>
<dbReference type="Proteomes" id="UP000198959">
    <property type="component" value="Unassembled WGS sequence"/>
</dbReference>
<keyword evidence="9" id="KW-1185">Reference proteome</keyword>
<dbReference type="GO" id="GO:0016020">
    <property type="term" value="C:membrane"/>
    <property type="evidence" value="ECO:0007669"/>
    <property type="project" value="UniProtKB-SubCell"/>
</dbReference>
<feature type="compositionally biased region" description="Pro residues" evidence="5">
    <location>
        <begin position="1"/>
        <end position="12"/>
    </location>
</feature>
<proteinExistence type="predicted"/>
<feature type="transmembrane region" description="Helical" evidence="6">
    <location>
        <begin position="31"/>
        <end position="64"/>
    </location>
</feature>
<dbReference type="PANTHER" id="PTHR37422:SF13">
    <property type="entry name" value="LIPOPOLYSACCHARIDE BIOSYNTHESIS PROTEIN PA4999-RELATED"/>
    <property type="match status" value="1"/>
</dbReference>
<evidence type="ECO:0000313" key="8">
    <source>
        <dbReference type="EMBL" id="SCL19803.1"/>
    </source>
</evidence>
<accession>A0A1C6RRH0</accession>
<keyword evidence="3 6" id="KW-1133">Transmembrane helix</keyword>
<evidence type="ECO:0000256" key="1">
    <source>
        <dbReference type="ARBA" id="ARBA00004141"/>
    </source>
</evidence>
<dbReference type="InterPro" id="IPR051533">
    <property type="entry name" value="WaaL-like"/>
</dbReference>
<gene>
    <name evidence="8" type="ORF">GA0074692_0707</name>
</gene>
<evidence type="ECO:0000256" key="5">
    <source>
        <dbReference type="SAM" id="MobiDB-lite"/>
    </source>
</evidence>
<feature type="domain" description="O-antigen ligase-related" evidence="7">
    <location>
        <begin position="240"/>
        <end position="339"/>
    </location>
</feature>
<evidence type="ECO:0000256" key="6">
    <source>
        <dbReference type="SAM" id="Phobius"/>
    </source>
</evidence>
<comment type="subcellular location">
    <subcellularLocation>
        <location evidence="1">Membrane</location>
        <topology evidence="1">Multi-pass membrane protein</topology>
    </subcellularLocation>
</comment>
<feature type="transmembrane region" description="Helical" evidence="6">
    <location>
        <begin position="203"/>
        <end position="222"/>
    </location>
</feature>
<evidence type="ECO:0000256" key="4">
    <source>
        <dbReference type="ARBA" id="ARBA00023136"/>
    </source>
</evidence>
<evidence type="ECO:0000256" key="2">
    <source>
        <dbReference type="ARBA" id="ARBA00022692"/>
    </source>
</evidence>
<evidence type="ECO:0000256" key="3">
    <source>
        <dbReference type="ARBA" id="ARBA00022989"/>
    </source>
</evidence>
<dbReference type="AlphaFoldDB" id="A0A1C6RRH0"/>
<keyword evidence="8" id="KW-0436">Ligase</keyword>
<feature type="transmembrane region" description="Helical" evidence="6">
    <location>
        <begin position="353"/>
        <end position="375"/>
    </location>
</feature>
<name>A0A1C6RRH0_9ACTN</name>
<feature type="transmembrane region" description="Helical" evidence="6">
    <location>
        <begin position="253"/>
        <end position="270"/>
    </location>
</feature>
<sequence>MTVPRPTPPLGARPPVDSAAVPASRPGLPIWPLYLMFGLVLVWWLLGGLYLLWAPLALVLGVVLMVRGQVRLPPGWALWAVLVALMALSFLRLDGNGLVGFVLRFGFVVAAFLVYLYVYNAARSGVSWQSLFHPLCLFWLTVVALGWLAVIAPKLSLTTPVEMVLPGSISGERMVQALTHLKATEHNPLSRNPYYRTAAPYPYTNNWGTGFAVMVPCVLAYVTSFRTGWMRRALLVSLPLALVPAFLTLNRGMFVGVGIGLCYVGVRALVRGDVRIIASIGAVGVLAVLVTFLVPVGDLISNRVENTDSTTDRLDIYRRTLAAVADSPLLGYGAPQFVDTIKVAEPLGTQGQIWLIMYSHGVPALLAMLLFFVLVARRLARAVSPGGVWLSAVPVVALGVTPFYGYTDINLSVMFFAIGLAMAAVDGPVNRPSVWPTR</sequence>
<dbReference type="STRING" id="145854.GA0074692_0707"/>
<feature type="transmembrane region" description="Helical" evidence="6">
    <location>
        <begin position="99"/>
        <end position="119"/>
    </location>
</feature>
<organism evidence="8 9">
    <name type="scientific">Micromonospora pallida</name>
    <dbReference type="NCBI Taxonomy" id="145854"/>
    <lineage>
        <taxon>Bacteria</taxon>
        <taxon>Bacillati</taxon>
        <taxon>Actinomycetota</taxon>
        <taxon>Actinomycetes</taxon>
        <taxon>Micromonosporales</taxon>
        <taxon>Micromonosporaceae</taxon>
        <taxon>Micromonospora</taxon>
    </lineage>
</organism>
<feature type="transmembrane region" description="Helical" evidence="6">
    <location>
        <begin position="229"/>
        <end position="247"/>
    </location>
</feature>
<evidence type="ECO:0000259" key="7">
    <source>
        <dbReference type="Pfam" id="PF04932"/>
    </source>
</evidence>
<feature type="transmembrane region" description="Helical" evidence="6">
    <location>
        <begin position="387"/>
        <end position="405"/>
    </location>
</feature>
<keyword evidence="2 6" id="KW-0812">Transmembrane</keyword>
<dbReference type="GO" id="GO:0016874">
    <property type="term" value="F:ligase activity"/>
    <property type="evidence" value="ECO:0007669"/>
    <property type="project" value="UniProtKB-KW"/>
</dbReference>
<reference evidence="9" key="1">
    <citation type="submission" date="2016-06" db="EMBL/GenBank/DDBJ databases">
        <authorList>
            <person name="Varghese N."/>
            <person name="Submissions Spin"/>
        </authorList>
    </citation>
    <scope>NUCLEOTIDE SEQUENCE [LARGE SCALE GENOMIC DNA]</scope>
    <source>
        <strain evidence="9">DSM 43817</strain>
    </source>
</reference>
<feature type="region of interest" description="Disordered" evidence="5">
    <location>
        <begin position="1"/>
        <end position="22"/>
    </location>
</feature>
<feature type="transmembrane region" description="Helical" evidence="6">
    <location>
        <begin position="277"/>
        <end position="296"/>
    </location>
</feature>
<evidence type="ECO:0000313" key="9">
    <source>
        <dbReference type="Proteomes" id="UP000198959"/>
    </source>
</evidence>
<keyword evidence="4 6" id="KW-0472">Membrane</keyword>
<dbReference type="InterPro" id="IPR007016">
    <property type="entry name" value="O-antigen_ligase-rel_domated"/>
</dbReference>
<feature type="transmembrane region" description="Helical" evidence="6">
    <location>
        <begin position="131"/>
        <end position="152"/>
    </location>
</feature>
<dbReference type="PANTHER" id="PTHR37422">
    <property type="entry name" value="TEICHURONIC ACID BIOSYNTHESIS PROTEIN TUAE"/>
    <property type="match status" value="1"/>
</dbReference>
<protein>
    <submittedName>
        <fullName evidence="8">O-antigen ligase like membrane protein</fullName>
    </submittedName>
</protein>